<keyword evidence="4" id="KW-1185">Reference proteome</keyword>
<evidence type="ECO:0000256" key="2">
    <source>
        <dbReference type="SAM" id="Phobius"/>
    </source>
</evidence>
<evidence type="ECO:0000313" key="4">
    <source>
        <dbReference type="Proteomes" id="UP001221142"/>
    </source>
</evidence>
<feature type="transmembrane region" description="Helical" evidence="2">
    <location>
        <begin position="312"/>
        <end position="337"/>
    </location>
</feature>
<organism evidence="3 4">
    <name type="scientific">Roridomyces roridus</name>
    <dbReference type="NCBI Taxonomy" id="1738132"/>
    <lineage>
        <taxon>Eukaryota</taxon>
        <taxon>Fungi</taxon>
        <taxon>Dikarya</taxon>
        <taxon>Basidiomycota</taxon>
        <taxon>Agaricomycotina</taxon>
        <taxon>Agaricomycetes</taxon>
        <taxon>Agaricomycetidae</taxon>
        <taxon>Agaricales</taxon>
        <taxon>Marasmiineae</taxon>
        <taxon>Mycenaceae</taxon>
        <taxon>Roridomyces</taxon>
    </lineage>
</organism>
<feature type="compositionally biased region" description="Polar residues" evidence="1">
    <location>
        <begin position="8"/>
        <end position="17"/>
    </location>
</feature>
<keyword evidence="2" id="KW-0812">Transmembrane</keyword>
<protein>
    <submittedName>
        <fullName evidence="3">Uncharacterized protein</fullName>
    </submittedName>
</protein>
<keyword evidence="2" id="KW-0472">Membrane</keyword>
<proteinExistence type="predicted"/>
<feature type="transmembrane region" description="Helical" evidence="2">
    <location>
        <begin position="358"/>
        <end position="378"/>
    </location>
</feature>
<name>A0AAD7B626_9AGAR</name>
<evidence type="ECO:0000256" key="1">
    <source>
        <dbReference type="SAM" id="MobiDB-lite"/>
    </source>
</evidence>
<keyword evidence="2" id="KW-1133">Transmembrane helix</keyword>
<comment type="caution">
    <text evidence="3">The sequence shown here is derived from an EMBL/GenBank/DDBJ whole genome shotgun (WGS) entry which is preliminary data.</text>
</comment>
<dbReference type="AlphaFoldDB" id="A0AAD7B626"/>
<reference evidence="3" key="1">
    <citation type="submission" date="2023-03" db="EMBL/GenBank/DDBJ databases">
        <title>Massive genome expansion in bonnet fungi (Mycena s.s.) driven by repeated elements and novel gene families across ecological guilds.</title>
        <authorList>
            <consortium name="Lawrence Berkeley National Laboratory"/>
            <person name="Harder C.B."/>
            <person name="Miyauchi S."/>
            <person name="Viragh M."/>
            <person name="Kuo A."/>
            <person name="Thoen E."/>
            <person name="Andreopoulos B."/>
            <person name="Lu D."/>
            <person name="Skrede I."/>
            <person name="Drula E."/>
            <person name="Henrissat B."/>
            <person name="Morin E."/>
            <person name="Kohler A."/>
            <person name="Barry K."/>
            <person name="LaButti K."/>
            <person name="Morin E."/>
            <person name="Salamov A."/>
            <person name="Lipzen A."/>
            <person name="Mereny Z."/>
            <person name="Hegedus B."/>
            <person name="Baldrian P."/>
            <person name="Stursova M."/>
            <person name="Weitz H."/>
            <person name="Taylor A."/>
            <person name="Grigoriev I.V."/>
            <person name="Nagy L.G."/>
            <person name="Martin F."/>
            <person name="Kauserud H."/>
        </authorList>
    </citation>
    <scope>NUCLEOTIDE SEQUENCE</scope>
    <source>
        <strain evidence="3">9284</strain>
    </source>
</reference>
<sequence>MDDGVCSYPSSFTHSPMTSDTQSHTHSTTDDDGPASGLDPSPPAAASTLLSLKPPQAPIATSSPSSQSRWSKVGQWVRGRDPTMSIDLDVNPEVLGALREGWGKEWRNSIGGTVDPATHAAEGISREEIRERVNRLESEFTRITETVAAAKPSKHQKDFELRAGLRVVAEVIEECRPWLMSIRSTLQAEPNNSNETQAVADLIHIERMYHFILFCYSKTEALKWVANPSAVDSHVELESDEPATPHRPNFFHSEEVGIGRTFGRQPNQALPLVTVVSSSQSHQQNLTTLIAVAFFGASITWSIIFSGTRGNLLVITWSASLFIVSTVAAFAATLLVLPEEDLVAKHQTVRWAVRILSLISMVHVLAGMLFLALSIFLLDPNHGAQFEGSMSRVWFQVAGGYAMGMGGVTLMVAGLVWRRYTVRTWFPTWGNITQWWRVVAMSGSID</sequence>
<feature type="region of interest" description="Disordered" evidence="1">
    <location>
        <begin position="1"/>
        <end position="49"/>
    </location>
</feature>
<gene>
    <name evidence="3" type="ORF">FB45DRAFT_941218</name>
</gene>
<accession>A0AAD7B626</accession>
<dbReference type="Proteomes" id="UP001221142">
    <property type="component" value="Unassembled WGS sequence"/>
</dbReference>
<feature type="transmembrane region" description="Helical" evidence="2">
    <location>
        <begin position="286"/>
        <end position="306"/>
    </location>
</feature>
<evidence type="ECO:0000313" key="3">
    <source>
        <dbReference type="EMBL" id="KAJ7611177.1"/>
    </source>
</evidence>
<dbReference type="EMBL" id="JARKIF010000033">
    <property type="protein sequence ID" value="KAJ7611177.1"/>
    <property type="molecule type" value="Genomic_DNA"/>
</dbReference>
<feature type="transmembrane region" description="Helical" evidence="2">
    <location>
        <begin position="398"/>
        <end position="417"/>
    </location>
</feature>